<dbReference type="GO" id="GO:0001733">
    <property type="term" value="F:galactosylceramide sulfotransferase activity"/>
    <property type="evidence" value="ECO:0007669"/>
    <property type="project" value="InterPro"/>
</dbReference>
<evidence type="ECO:0000256" key="1">
    <source>
        <dbReference type="ARBA" id="ARBA00004323"/>
    </source>
</evidence>
<dbReference type="Pfam" id="PF06990">
    <property type="entry name" value="Gal-3-0_sulfotr"/>
    <property type="match status" value="1"/>
</dbReference>
<comment type="subcellular location">
    <subcellularLocation>
        <location evidence="1">Golgi apparatus membrane</location>
        <topology evidence="1">Single-pass type II membrane protein</topology>
    </subcellularLocation>
</comment>
<keyword evidence="13" id="KW-1185">Reference proteome</keyword>
<proteinExistence type="inferred from homology"/>
<keyword evidence="7" id="KW-0333">Golgi apparatus</keyword>
<keyword evidence="9" id="KW-0325">Glycoprotein</keyword>
<evidence type="ECO:0000256" key="10">
    <source>
        <dbReference type="SAM" id="Coils"/>
    </source>
</evidence>
<evidence type="ECO:0000256" key="9">
    <source>
        <dbReference type="ARBA" id="ARBA00023180"/>
    </source>
</evidence>
<reference evidence="12" key="1">
    <citation type="submission" date="2021-01" db="UniProtKB">
        <authorList>
            <consortium name="EnsemblMetazoa"/>
        </authorList>
    </citation>
    <scope>IDENTIFICATION</scope>
</reference>
<dbReference type="PANTHER" id="PTHR14647">
    <property type="entry name" value="GALACTOSE-3-O-SULFOTRANSFERASE"/>
    <property type="match status" value="1"/>
</dbReference>
<evidence type="ECO:0000256" key="3">
    <source>
        <dbReference type="ARBA" id="ARBA00022679"/>
    </source>
</evidence>
<sequence length="462" mass="54800">MKVKILYIVLATFVVIYVLTLTAMLKRNDIEILLSSRRLVLSDPKLHEEDLRHLEILQELNEVEKKIAKEDGNIIDDQQPQEVVVAPLLKGELRLNNQGGIEIRGEKPEPKTCKAERNVVFLKTHKTGSSTVINVFQRYSDHHNLEMVLPKLPTHLFKWPNKFNHSFVFEYKDGDRFNLLANHARFHKENMAAMMTRPSLTKFVTILREPLFQLESMFSYFKFHKPLKTSEENGLWEFFSTTESDRTQLVRNLKTMKAGVVKHLLKNPSTFDLGFDQWSEYPANVSHVIKTMDQDFSLVMISEYMLESMVLLKDELCWDLQDVVYFTLNKRPNKFRKDVGPKRETVRHWSRIDYAMYDHFNRTFWRKIEQKGESFQRDLEKLKDMIQDLEEKCLDKGDHVDETQSWFEIEGYKIREEARGTDYYELCKRLTRSEIDYTMILGEKQSRDGFKMHGKTRERYES</sequence>
<evidence type="ECO:0000313" key="13">
    <source>
        <dbReference type="Proteomes" id="UP000594262"/>
    </source>
</evidence>
<dbReference type="AlphaFoldDB" id="A0A7M5TRY9"/>
<keyword evidence="6 11" id="KW-1133">Transmembrane helix</keyword>
<evidence type="ECO:0000256" key="6">
    <source>
        <dbReference type="ARBA" id="ARBA00022989"/>
    </source>
</evidence>
<dbReference type="GeneID" id="136809449"/>
<keyword evidence="5" id="KW-0735">Signal-anchor</keyword>
<keyword evidence="10" id="KW-0175">Coiled coil</keyword>
<comment type="similarity">
    <text evidence="2">Belongs to the galactose-3-O-sulfotransferase family.</text>
</comment>
<evidence type="ECO:0000256" key="11">
    <source>
        <dbReference type="SAM" id="Phobius"/>
    </source>
</evidence>
<dbReference type="Gene3D" id="3.40.50.300">
    <property type="entry name" value="P-loop containing nucleotide triphosphate hydrolases"/>
    <property type="match status" value="1"/>
</dbReference>
<dbReference type="EnsemblMetazoa" id="CLYHEMT000912.1">
    <property type="protein sequence ID" value="CLYHEMP000912.1"/>
    <property type="gene ID" value="CLYHEMG000912"/>
</dbReference>
<dbReference type="OrthoDB" id="6022313at2759"/>
<feature type="transmembrane region" description="Helical" evidence="11">
    <location>
        <begin position="6"/>
        <end position="25"/>
    </location>
</feature>
<protein>
    <recommendedName>
        <fullName evidence="14">Galactose-3-O-sulfotransferase 2-like</fullName>
    </recommendedName>
</protein>
<dbReference type="SUPFAM" id="SSF52540">
    <property type="entry name" value="P-loop containing nucleoside triphosphate hydrolases"/>
    <property type="match status" value="1"/>
</dbReference>
<evidence type="ECO:0000256" key="5">
    <source>
        <dbReference type="ARBA" id="ARBA00022968"/>
    </source>
</evidence>
<organism evidence="12 13">
    <name type="scientific">Clytia hemisphaerica</name>
    <dbReference type="NCBI Taxonomy" id="252671"/>
    <lineage>
        <taxon>Eukaryota</taxon>
        <taxon>Metazoa</taxon>
        <taxon>Cnidaria</taxon>
        <taxon>Hydrozoa</taxon>
        <taxon>Hydroidolina</taxon>
        <taxon>Leptothecata</taxon>
        <taxon>Obeliida</taxon>
        <taxon>Clytiidae</taxon>
        <taxon>Clytia</taxon>
    </lineage>
</organism>
<keyword evidence="8 11" id="KW-0472">Membrane</keyword>
<keyword evidence="4 11" id="KW-0812">Transmembrane</keyword>
<dbReference type="Proteomes" id="UP000594262">
    <property type="component" value="Unplaced"/>
</dbReference>
<evidence type="ECO:0000256" key="2">
    <source>
        <dbReference type="ARBA" id="ARBA00008124"/>
    </source>
</evidence>
<dbReference type="PANTHER" id="PTHR14647:SF87">
    <property type="entry name" value="PUTATIVE-RELATED"/>
    <property type="match status" value="1"/>
</dbReference>
<keyword evidence="3" id="KW-0808">Transferase</keyword>
<accession>A0A7M5TRY9</accession>
<dbReference type="InterPro" id="IPR009729">
    <property type="entry name" value="Gal-3-0_sulfotransfrase"/>
</dbReference>
<evidence type="ECO:0000256" key="8">
    <source>
        <dbReference type="ARBA" id="ARBA00023136"/>
    </source>
</evidence>
<dbReference type="InterPro" id="IPR027417">
    <property type="entry name" value="P-loop_NTPase"/>
</dbReference>
<dbReference type="RefSeq" id="XP_066922080.1">
    <property type="nucleotide sequence ID" value="XM_067065979.1"/>
</dbReference>
<name>A0A7M5TRY9_9CNID</name>
<dbReference type="GO" id="GO:0009247">
    <property type="term" value="P:glycolipid biosynthetic process"/>
    <property type="evidence" value="ECO:0007669"/>
    <property type="project" value="InterPro"/>
</dbReference>
<feature type="coiled-coil region" evidence="10">
    <location>
        <begin position="372"/>
        <end position="399"/>
    </location>
</feature>
<dbReference type="GO" id="GO:0000139">
    <property type="term" value="C:Golgi membrane"/>
    <property type="evidence" value="ECO:0007669"/>
    <property type="project" value="UniProtKB-SubCell"/>
</dbReference>
<evidence type="ECO:0000256" key="4">
    <source>
        <dbReference type="ARBA" id="ARBA00022692"/>
    </source>
</evidence>
<evidence type="ECO:0000256" key="7">
    <source>
        <dbReference type="ARBA" id="ARBA00023034"/>
    </source>
</evidence>
<evidence type="ECO:0000313" key="12">
    <source>
        <dbReference type="EnsemblMetazoa" id="CLYHEMP000912.1"/>
    </source>
</evidence>
<evidence type="ECO:0008006" key="14">
    <source>
        <dbReference type="Google" id="ProtNLM"/>
    </source>
</evidence>